<name>A0ABZ2T5I9_9ENTE</name>
<protein>
    <submittedName>
        <fullName evidence="1">Uncharacterized protein</fullName>
    </submittedName>
</protein>
<reference evidence="2" key="1">
    <citation type="submission" date="2017-05" db="EMBL/GenBank/DDBJ databases">
        <title>The Genome Sequence of EEnterococcus faecalis 9F2_4866.</title>
        <authorList>
            <consortium name="The Broad Institute Genomics Platform"/>
            <consortium name="The Broad Institute Genomic Center for Infectious Diseases"/>
            <person name="Earl A."/>
            <person name="Manson A."/>
            <person name="Schwartman J."/>
            <person name="Gilmore M."/>
            <person name="Abouelleil A."/>
            <person name="Cao P."/>
            <person name="Chapman S."/>
            <person name="Cusick C."/>
            <person name="Shea T."/>
            <person name="Young S."/>
            <person name="Neafsey D."/>
            <person name="Nusbaum C."/>
            <person name="Birren B."/>
        </authorList>
    </citation>
    <scope>NUCLEOTIDE SEQUENCE [LARGE SCALE GENOMIC DNA]</scope>
    <source>
        <strain evidence="2">12C11_DIV0727</strain>
    </source>
</reference>
<sequence length="90" mass="10830">MKNKEIEGKVILKINDNLIYAMMEFKNDSRYFAVDPLVKLDLRQTKDSEIPEELIKYLTKKDVCEYNVFQQINLEDNHELVYKEVMDQLR</sequence>
<proteinExistence type="predicted"/>
<keyword evidence="2" id="KW-1185">Reference proteome</keyword>
<dbReference type="EMBL" id="CP147248">
    <property type="protein sequence ID" value="WYJ85002.1"/>
    <property type="molecule type" value="Genomic_DNA"/>
</dbReference>
<accession>A0ABZ2T5I9</accession>
<evidence type="ECO:0000313" key="2">
    <source>
        <dbReference type="Proteomes" id="UP000195080"/>
    </source>
</evidence>
<dbReference type="RefSeq" id="WP_086281305.1">
    <property type="nucleotide sequence ID" value="NZ_CP147248.1"/>
</dbReference>
<evidence type="ECO:0000313" key="1">
    <source>
        <dbReference type="EMBL" id="WYJ85002.1"/>
    </source>
</evidence>
<organism evidence="1 2">
    <name type="scientific">Candidatus Enterococcus lemimoniae</name>
    <dbReference type="NCBI Taxonomy" id="1834167"/>
    <lineage>
        <taxon>Bacteria</taxon>
        <taxon>Bacillati</taxon>
        <taxon>Bacillota</taxon>
        <taxon>Bacilli</taxon>
        <taxon>Lactobacillales</taxon>
        <taxon>Enterococcaceae</taxon>
        <taxon>Enterococcus</taxon>
    </lineage>
</organism>
<dbReference type="Proteomes" id="UP000195080">
    <property type="component" value="Chromosome"/>
</dbReference>
<reference evidence="1 2" key="2">
    <citation type="submission" date="2024-03" db="EMBL/GenBank/DDBJ databases">
        <title>The Genome Sequence of Enterococcus sp. DIV0727d.</title>
        <authorList>
            <consortium name="The Broad Institute Genomics Platform"/>
            <consortium name="The Broad Institute Microbial Omics Core"/>
            <consortium name="The Broad Institute Genomic Center for Infectious Diseases"/>
            <person name="Earl A."/>
            <person name="Manson A."/>
            <person name="Gilmore M."/>
            <person name="Schwartman J."/>
            <person name="Shea T."/>
            <person name="Abouelleil A."/>
            <person name="Cao P."/>
            <person name="Chapman S."/>
            <person name="Cusick C."/>
            <person name="Young S."/>
            <person name="Neafsey D."/>
            <person name="Nusbaum C."/>
            <person name="Birren B."/>
        </authorList>
    </citation>
    <scope>NUCLEOTIDE SEQUENCE [LARGE SCALE GENOMIC DNA]</scope>
    <source>
        <strain evidence="1 2">12C11_DIV0727</strain>
    </source>
</reference>
<gene>
    <name evidence="1" type="ORF">A5866_000060</name>
</gene>